<keyword evidence="2" id="KW-1185">Reference proteome</keyword>
<dbReference type="Proteomes" id="UP000018895">
    <property type="component" value="Unassembled WGS sequence"/>
</dbReference>
<dbReference type="SUPFAM" id="SSF49899">
    <property type="entry name" value="Concanavalin A-like lectins/glucanases"/>
    <property type="match status" value="1"/>
</dbReference>
<name>W4QK21_9BACI</name>
<reference evidence="1" key="1">
    <citation type="journal article" date="2014" name="Genome Announc.">
        <title>Draft Genome Sequences of Three Alkaliphilic Bacillus Strains, Bacillus wakoensis JCM 9140T, Bacillus akibai JCM 9157T, and Bacillus hemicellulosilyticus JCM 9152T.</title>
        <authorList>
            <person name="Yuki M."/>
            <person name="Oshima K."/>
            <person name="Suda W."/>
            <person name="Oshida Y."/>
            <person name="Kitamura K."/>
            <person name="Iida T."/>
            <person name="Hattori M."/>
            <person name="Ohkuma M."/>
        </authorList>
    </citation>
    <scope>NUCLEOTIDE SEQUENCE [LARGE SCALE GENOMIC DNA]</scope>
    <source>
        <strain evidence="1">JCM 9152</strain>
    </source>
</reference>
<dbReference type="EMBL" id="BAUU01000036">
    <property type="protein sequence ID" value="GAE32455.1"/>
    <property type="molecule type" value="Genomic_DNA"/>
</dbReference>
<evidence type="ECO:0000313" key="1">
    <source>
        <dbReference type="EMBL" id="GAE32455.1"/>
    </source>
</evidence>
<evidence type="ECO:0008006" key="3">
    <source>
        <dbReference type="Google" id="ProtNLM"/>
    </source>
</evidence>
<gene>
    <name evidence="1" type="ORF">JCM9152_3990</name>
</gene>
<dbReference type="Pfam" id="PF13385">
    <property type="entry name" value="Laminin_G_3"/>
    <property type="match status" value="1"/>
</dbReference>
<protein>
    <recommendedName>
        <fullName evidence="3">Phage minor structural protein</fullName>
    </recommendedName>
</protein>
<proteinExistence type="predicted"/>
<comment type="caution">
    <text evidence="1">The sequence shown here is derived from an EMBL/GenBank/DDBJ whole genome shotgun (WGS) entry which is preliminary data.</text>
</comment>
<dbReference type="Gene3D" id="2.60.120.200">
    <property type="match status" value="1"/>
</dbReference>
<dbReference type="InterPro" id="IPR013320">
    <property type="entry name" value="ConA-like_dom_sf"/>
</dbReference>
<accession>W4QK21</accession>
<sequence length="990" mass="109967">MTEEELIQYTRTELNKRINEVVEYEVDIADLEHVPGLANKKIRFGDTIKIKDTKFNPPLYLEARVHTQERNIIDQSQKRVELGDFIEYTEEEVQAIWQQLQAEIRRKVSIVDLIEYTYDKITIDNKDEYVFEEGKTFAELIGVDAKDHADIVAIDAENNAKIYAEDRSAEALLDAMIYAVSQEAYDNKMQEIADDLADRTTIEYVDGQLVDKANVGDVYTIEEVDTRLLNYVGIIEYETDMDGVVQTLSNHNTLIAQNEEAIGFKANQTDLDAVADTVSDHSAQMIIMADEISQRVTRTEFNNLQIGARNLLLNSGVPIEGTDYLVGQWSLSEDFITGETYTMVLEGDCEEPPTFRIWQNGGSNARSTFERVEGTNYWVASFVSVETTEAGRRSVRVYCAPNSAPSPWNVDWICLYRGNVKPPLDWTPAPEDIEYRMSHAETEIIQNAEAIESRATRTELDAVESRVSTAESSISQQAEQIELRVTKTEFVDSLSTVNAGSGESRFESIGHLIFSGGMVELPNSLRDALGNSDEATIEAWIKLDSNSPSTGNAGLWSFTGHNDSNGNLYPYSNSRIYLNTFRTNRIGPIYYDEFNFDLTDWHLLTVSTKEGSNGWNVYLNGVLIRSTSGQSSISLDYETLMFGRNSNRTLRGKVGEFRLWSSALSQEEVISNMNRSFTAIPSNMLGLWRKMNDSGNLLIDETGNGYDGIVVGSVTYQESVGLRVTNAESEITQLATEIDLKVSEDDFNGNEIIGRINLTSTTARIQAENIELVGAVSVLSDITGDLGTINAGDINGVNISGSEFTSSYFDPNDNSGEHMWLSEARLEMARISSGGVQEGIVSYRATGISFQSSPQVPEFEIDAFRVKFTGDVLVDGGSVESIVSQGSNADGRWIRYSSGKQEVWCNPVSMNATVSSGNIFRSDTEFVSFPQSFNTNFPIAVSTHTTSNLRWADVAGTPGANSVSIRQWSSISGSSNLSTFVYAVGFWRSP</sequence>
<organism evidence="1 2">
    <name type="scientific">Halalkalibacter hemicellulosilyticusJCM 9152</name>
    <dbReference type="NCBI Taxonomy" id="1236971"/>
    <lineage>
        <taxon>Bacteria</taxon>
        <taxon>Bacillati</taxon>
        <taxon>Bacillota</taxon>
        <taxon>Bacilli</taxon>
        <taxon>Bacillales</taxon>
        <taxon>Bacillaceae</taxon>
        <taxon>Halalkalibacter</taxon>
    </lineage>
</organism>
<dbReference type="STRING" id="1236971.JCM9152_3990"/>
<evidence type="ECO:0000313" key="2">
    <source>
        <dbReference type="Proteomes" id="UP000018895"/>
    </source>
</evidence>
<dbReference type="AlphaFoldDB" id="W4QK21"/>